<dbReference type="Pfam" id="PF17921">
    <property type="entry name" value="Integrase_H2C2"/>
    <property type="match status" value="1"/>
</dbReference>
<dbReference type="InterPro" id="IPR000477">
    <property type="entry name" value="RT_dom"/>
</dbReference>
<dbReference type="CDD" id="cd00303">
    <property type="entry name" value="retropepsin_like"/>
    <property type="match status" value="1"/>
</dbReference>
<evidence type="ECO:0000256" key="5">
    <source>
        <dbReference type="ARBA" id="ARBA00022695"/>
    </source>
</evidence>
<dbReference type="GO" id="GO:0004523">
    <property type="term" value="F:RNA-DNA hybrid ribonuclease activity"/>
    <property type="evidence" value="ECO:0007669"/>
    <property type="project" value="UniProtKB-EC"/>
</dbReference>
<dbReference type="SUPFAM" id="SSF53098">
    <property type="entry name" value="Ribonuclease H-like"/>
    <property type="match status" value="1"/>
</dbReference>
<keyword evidence="4" id="KW-0808">Transferase</keyword>
<dbReference type="GO" id="GO:0003964">
    <property type="term" value="F:RNA-directed DNA polymerase activity"/>
    <property type="evidence" value="ECO:0007669"/>
    <property type="project" value="UniProtKB-KW"/>
</dbReference>
<dbReference type="FunFam" id="3.30.70.270:FF:000020">
    <property type="entry name" value="Transposon Tf2-6 polyprotein-like Protein"/>
    <property type="match status" value="1"/>
</dbReference>
<evidence type="ECO:0000256" key="8">
    <source>
        <dbReference type="ARBA" id="ARBA00022801"/>
    </source>
</evidence>
<dbReference type="EC" id="2.7.7.49" evidence="3"/>
<dbReference type="InParanoid" id="A0A803T7N9"/>
<dbReference type="InterPro" id="IPR041588">
    <property type="entry name" value="Integrase_H2C2"/>
</dbReference>
<dbReference type="PANTHER" id="PTHR37984:SF5">
    <property type="entry name" value="PROTEIN NYNRIN-LIKE"/>
    <property type="match status" value="1"/>
</dbReference>
<dbReference type="GeneTree" id="ENSGT01040000240511"/>
<dbReference type="Proteomes" id="UP000001646">
    <property type="component" value="Unplaced"/>
</dbReference>
<dbReference type="GO" id="GO:0003676">
    <property type="term" value="F:nucleic acid binding"/>
    <property type="evidence" value="ECO:0007669"/>
    <property type="project" value="InterPro"/>
</dbReference>
<reference evidence="14" key="3">
    <citation type="submission" date="2025-09" db="UniProtKB">
        <authorList>
            <consortium name="Ensembl"/>
        </authorList>
    </citation>
    <scope>IDENTIFICATION</scope>
</reference>
<evidence type="ECO:0000256" key="4">
    <source>
        <dbReference type="ARBA" id="ARBA00022679"/>
    </source>
</evidence>
<dbReference type="PROSITE" id="PS50994">
    <property type="entry name" value="INTEGRASE"/>
    <property type="match status" value="1"/>
</dbReference>
<dbReference type="Pfam" id="PF00665">
    <property type="entry name" value="rve"/>
    <property type="match status" value="1"/>
</dbReference>
<sequence length="950" mass="110161">MIHAMIDSGATNNFIDRDYANSLGLQYHDFKNAHVVQAIDGRPLKTGPVSQWTEPTRMWIREHMEEISFFVTEVPHFPVILGIPWLTLHDPNISWSRRELQFASEYCHNHCLIAKICQTTESETIITLPKKYSEFWDVFNEKEAEKLPPHRPYDCAIDLVEGPPIPQGHLYSLTEPEQKALREFLETNLRKGFIRPSQSPAASPVLFVKKRSGDLRLCVDYRALNNITKQSRYPLPLISDLLDRLRGARVFTKLDLRGAYNLIRIREGDEWKTAFQTKYGMYKSLVMNFGLSTAPATFQHFVNDIFQDYLDRFLLIYLDDFLVFSKCQEEHDQHVRQVLQRLRDHGLYAKLEKCAFDLKEVDFLGYRVSPLGLSMDPAKVTAMLEWRVPSNKKEVQRFLGFANYYRKFVPDFARWSDPITSCIRGKKPFRWTEQAEEGFQRLKHLFTTQPILQHPDPKTPFIVQADASNVAVGAVLMQPVGEHLYPCAYYSRQLTAPERNYTIWEKGLLAIKAAFETWRHWLEGANFPVEVHTDHQNLEHLRTARKLNQRQQRWALFFEHFDFWIHYVTPAQTKQADALSRKPEYTAGRKDITESHLLQPENFATLTVGNTKSTPVKPVPPIPSPTSSDSPFTQEIRASQQADAWAQEQIQQGLRFPFSLKNGLLCYRNHVYIPPGPEREKALKLCHDSKPAGHFRLFKTMHLILRDFWWPRIRKDMENYVSTCPTCQRFKTRREKPAGLLHPLPTPSRPWEIISADFVTDLPNSLGFTTILVVVDLFTKMAHFIPCEGLPTAKETADLFLQHIFRLHGLPKSLVTDRGTQFTSRFWKALQKLLGIDSRLSSAHHPQTDGQTERTNATLEQYLSCYVNYQQDNWAALLPLSEFAFNNTIQNSTKEAPFFANYGFHPRFFPPAVESSEVPAAENWLQELKQDLLHQQLDQAKEDYKRHTDS</sequence>
<dbReference type="EC" id="3.1.26.4" evidence="2"/>
<evidence type="ECO:0000259" key="12">
    <source>
        <dbReference type="PROSITE" id="PS50878"/>
    </source>
</evidence>
<dbReference type="SUPFAM" id="SSF50630">
    <property type="entry name" value="Acid proteases"/>
    <property type="match status" value="1"/>
</dbReference>
<keyword evidence="7" id="KW-0255">Endonuclease</keyword>
<feature type="region of interest" description="Disordered" evidence="11">
    <location>
        <begin position="609"/>
        <end position="631"/>
    </location>
</feature>
<dbReference type="Ensembl" id="ENSACAT00000048065.1">
    <property type="protein sequence ID" value="ENSACAP00000031229.1"/>
    <property type="gene ID" value="ENSACAG00000037887.1"/>
</dbReference>
<accession>A0A803T7N9</accession>
<dbReference type="InterPro" id="IPR050951">
    <property type="entry name" value="Retrovirus_Pol_polyprotein"/>
</dbReference>
<dbReference type="Gene3D" id="3.10.10.10">
    <property type="entry name" value="HIV Type 1 Reverse Transcriptase, subunit A, domain 1"/>
    <property type="match status" value="1"/>
</dbReference>
<dbReference type="CDD" id="cd01647">
    <property type="entry name" value="RT_LTR"/>
    <property type="match status" value="1"/>
</dbReference>
<dbReference type="FunFam" id="3.30.420.10:FF:000032">
    <property type="entry name" value="Retrovirus-related Pol polyprotein from transposon 297-like Protein"/>
    <property type="match status" value="1"/>
</dbReference>
<dbReference type="Pfam" id="PF00078">
    <property type="entry name" value="RVT_1"/>
    <property type="match status" value="1"/>
</dbReference>
<organism evidence="14 15">
    <name type="scientific">Anolis carolinensis</name>
    <name type="common">Green anole</name>
    <name type="synonym">American chameleon</name>
    <dbReference type="NCBI Taxonomy" id="28377"/>
    <lineage>
        <taxon>Eukaryota</taxon>
        <taxon>Metazoa</taxon>
        <taxon>Chordata</taxon>
        <taxon>Craniata</taxon>
        <taxon>Vertebrata</taxon>
        <taxon>Euteleostomi</taxon>
        <taxon>Lepidosauria</taxon>
        <taxon>Squamata</taxon>
        <taxon>Bifurcata</taxon>
        <taxon>Unidentata</taxon>
        <taxon>Episquamata</taxon>
        <taxon>Toxicofera</taxon>
        <taxon>Iguania</taxon>
        <taxon>Dactyloidae</taxon>
        <taxon>Anolis</taxon>
    </lineage>
</organism>
<feature type="domain" description="Reverse transcriptase" evidence="12">
    <location>
        <begin position="189"/>
        <end position="368"/>
    </location>
</feature>
<dbReference type="InterPro" id="IPR036397">
    <property type="entry name" value="RNaseH_sf"/>
</dbReference>
<evidence type="ECO:0000256" key="3">
    <source>
        <dbReference type="ARBA" id="ARBA00012493"/>
    </source>
</evidence>
<dbReference type="Gene3D" id="2.40.70.10">
    <property type="entry name" value="Acid Proteases"/>
    <property type="match status" value="1"/>
</dbReference>
<keyword evidence="9" id="KW-0695">RNA-directed DNA polymerase</keyword>
<reference evidence="14" key="1">
    <citation type="submission" date="2009-12" db="EMBL/GenBank/DDBJ databases">
        <title>The Genome Sequence of Anolis carolinensis (Green Anole Lizard).</title>
        <authorList>
            <consortium name="The Genome Sequencing Platform"/>
            <person name="Di Palma F."/>
            <person name="Alfoldi J."/>
            <person name="Heiman D."/>
            <person name="Young S."/>
            <person name="Grabherr M."/>
            <person name="Johnson J."/>
            <person name="Lander E.S."/>
            <person name="Lindblad-Toh K."/>
        </authorList>
    </citation>
    <scope>NUCLEOTIDE SEQUENCE [LARGE SCALE GENOMIC DNA]</scope>
    <source>
        <strain evidence="14">JBL SC #1</strain>
    </source>
</reference>
<evidence type="ECO:0000256" key="2">
    <source>
        <dbReference type="ARBA" id="ARBA00012180"/>
    </source>
</evidence>
<feature type="domain" description="Integrase catalytic" evidence="13">
    <location>
        <begin position="746"/>
        <end position="905"/>
    </location>
</feature>
<evidence type="ECO:0000256" key="10">
    <source>
        <dbReference type="ARBA" id="ARBA00039658"/>
    </source>
</evidence>
<proteinExistence type="inferred from homology"/>
<keyword evidence="6" id="KW-0540">Nuclease</keyword>
<dbReference type="GO" id="GO:0015074">
    <property type="term" value="P:DNA integration"/>
    <property type="evidence" value="ECO:0007669"/>
    <property type="project" value="InterPro"/>
</dbReference>
<evidence type="ECO:0000259" key="13">
    <source>
        <dbReference type="PROSITE" id="PS50994"/>
    </source>
</evidence>
<dbReference type="FunFam" id="3.10.20.370:FF:000003">
    <property type="entry name" value="Transposon Tf2-6 polyprotein"/>
    <property type="match status" value="1"/>
</dbReference>
<evidence type="ECO:0000256" key="1">
    <source>
        <dbReference type="ARBA" id="ARBA00010879"/>
    </source>
</evidence>
<evidence type="ECO:0000256" key="6">
    <source>
        <dbReference type="ARBA" id="ARBA00022722"/>
    </source>
</evidence>
<comment type="similarity">
    <text evidence="1">Belongs to the beta type-B retroviral polymerase family. HERV class-II K(HML-2) pol subfamily.</text>
</comment>
<dbReference type="InterPro" id="IPR041373">
    <property type="entry name" value="RT_RNaseH"/>
</dbReference>
<dbReference type="PROSITE" id="PS50878">
    <property type="entry name" value="RT_POL"/>
    <property type="match status" value="1"/>
</dbReference>
<dbReference type="InterPro" id="IPR012337">
    <property type="entry name" value="RNaseH-like_sf"/>
</dbReference>
<dbReference type="PANTHER" id="PTHR37984">
    <property type="entry name" value="PROTEIN CBG26694"/>
    <property type="match status" value="1"/>
</dbReference>
<dbReference type="Gene3D" id="3.30.70.270">
    <property type="match status" value="2"/>
</dbReference>
<dbReference type="Gene3D" id="1.10.340.70">
    <property type="match status" value="1"/>
</dbReference>
<evidence type="ECO:0000256" key="9">
    <source>
        <dbReference type="ARBA" id="ARBA00022918"/>
    </source>
</evidence>
<reference evidence="14" key="2">
    <citation type="submission" date="2025-08" db="UniProtKB">
        <authorList>
            <consortium name="Ensembl"/>
        </authorList>
    </citation>
    <scope>IDENTIFICATION</scope>
</reference>
<evidence type="ECO:0000256" key="7">
    <source>
        <dbReference type="ARBA" id="ARBA00022759"/>
    </source>
</evidence>
<dbReference type="InterPro" id="IPR021109">
    <property type="entry name" value="Peptidase_aspartic_dom_sf"/>
</dbReference>
<keyword evidence="8" id="KW-0378">Hydrolase</keyword>
<keyword evidence="5" id="KW-0548">Nucleotidyltransferase</keyword>
<dbReference type="Gene3D" id="3.30.420.10">
    <property type="entry name" value="Ribonuclease H-like superfamily/Ribonuclease H"/>
    <property type="match status" value="1"/>
</dbReference>
<protein>
    <recommendedName>
        <fullName evidence="10">Gypsy retrotransposon integrase-like protein 1</fullName>
        <ecNumber evidence="3">2.7.7.49</ecNumber>
        <ecNumber evidence="2">3.1.26.4</ecNumber>
    </recommendedName>
</protein>
<dbReference type="InterPro" id="IPR043502">
    <property type="entry name" value="DNA/RNA_pol_sf"/>
</dbReference>
<dbReference type="Pfam" id="PF17917">
    <property type="entry name" value="RT_RNaseH"/>
    <property type="match status" value="1"/>
</dbReference>
<name>A0A803T7N9_ANOCA</name>
<dbReference type="SUPFAM" id="SSF56672">
    <property type="entry name" value="DNA/RNA polymerases"/>
    <property type="match status" value="1"/>
</dbReference>
<dbReference type="InterPro" id="IPR001584">
    <property type="entry name" value="Integrase_cat-core"/>
</dbReference>
<evidence type="ECO:0000313" key="14">
    <source>
        <dbReference type="Ensembl" id="ENSACAP00000031229.1"/>
    </source>
</evidence>
<keyword evidence="15" id="KW-1185">Reference proteome</keyword>
<evidence type="ECO:0000256" key="11">
    <source>
        <dbReference type="SAM" id="MobiDB-lite"/>
    </source>
</evidence>
<evidence type="ECO:0000313" key="15">
    <source>
        <dbReference type="Proteomes" id="UP000001646"/>
    </source>
</evidence>
<dbReference type="CDD" id="cd09274">
    <property type="entry name" value="RNase_HI_RT_Ty3"/>
    <property type="match status" value="1"/>
</dbReference>
<dbReference type="InterPro" id="IPR043128">
    <property type="entry name" value="Rev_trsase/Diguanyl_cyclase"/>
</dbReference>
<dbReference type="AlphaFoldDB" id="A0A803T7N9"/>